<evidence type="ECO:0000259" key="2">
    <source>
        <dbReference type="Pfam" id="PF23646"/>
    </source>
</evidence>
<dbReference type="AlphaFoldDB" id="A0A7H9HV39"/>
<reference evidence="3 4" key="1">
    <citation type="submission" date="2020-06" db="EMBL/GenBank/DDBJ databases">
        <title>The yeast mating-type switching endonuclease HO is a domesticated member of an unorthodox homing genetic element family.</title>
        <authorList>
            <person name="Coughlan A.Y."/>
            <person name="Lombardi L."/>
            <person name="Braun-Galleani S."/>
            <person name="Martos A.R."/>
            <person name="Galeote V."/>
            <person name="Bigey F."/>
            <person name="Dequin S."/>
            <person name="Byrne K.P."/>
            <person name="Wolfe K.H."/>
        </authorList>
    </citation>
    <scope>NUCLEOTIDE SEQUENCE [LARGE SCALE GENOMIC DNA]</scope>
    <source>
        <strain evidence="3 4">CBS2947</strain>
    </source>
</reference>
<keyword evidence="4" id="KW-1185">Reference proteome</keyword>
<proteinExistence type="predicted"/>
<protein>
    <submittedName>
        <fullName evidence="3">Uncharacterized protein</fullName>
    </submittedName>
</protein>
<dbReference type="OrthoDB" id="4048430at2759"/>
<evidence type="ECO:0000313" key="4">
    <source>
        <dbReference type="Proteomes" id="UP000510647"/>
    </source>
</evidence>
<dbReference type="EMBL" id="CP059271">
    <property type="protein sequence ID" value="QLQ81123.1"/>
    <property type="molecule type" value="Genomic_DNA"/>
</dbReference>
<dbReference type="InterPro" id="IPR024662">
    <property type="entry name" value="Trs65"/>
</dbReference>
<dbReference type="Pfam" id="PF23645">
    <property type="entry name" value="IgD1_Trs65"/>
    <property type="match status" value="1"/>
</dbReference>
<feature type="domain" description="Trafficking protein particle complex II-specific subunit 65 IgD2" evidence="2">
    <location>
        <begin position="173"/>
        <end position="305"/>
    </location>
</feature>
<evidence type="ECO:0000259" key="1">
    <source>
        <dbReference type="Pfam" id="PF23645"/>
    </source>
</evidence>
<dbReference type="PANTHER" id="PTHR28159">
    <property type="entry name" value="TRAFFICKING PROTEIN PARTICLE COMPLEX II-SPECIFIC SUBUNIT 65"/>
    <property type="match status" value="1"/>
</dbReference>
<sequence length="482" mass="54581">MDCYIPLDKSIDNEDLTTLERSHKLRNFIIFDEDLKIVLRSKNKLKTFTVWINDAKVYESAVSDIFICQGSIWQLKDSRSSRSFFRSSVVMNNGYSNEIKLLFEYQEIEDLGQNASTANGGGKHEYEDFLPSFEPVSCEEQLATETQQLALKDEEPQGDESLKNFELLYPIYSLLNMRLRNSLLKPAHSILSSLDFQTSKASIQLSERFLPDTGDKPAFMLEFEDVKFELIEKTNHIPINPVYPLQTPFQCAPYDGWSLSYELPLVSGNSSTSRPHRVRITMRYALVLAQLKQRLPVTTTWETEVTLKKPMINNAISQASSTISTPRLYGMLPRTPMLGSTTSLVNNKLNNVKFKFLSNKIIATKGQNFTLKLQISNTSTSSLDMVVYYNSNPPIPSQSSSQLPLQKQFQICKRYRKISEGIILLSNDCKIPTVEPNETYLADLSFVGIMSGYYPTLAGLKMVDLKTNEVIDIGQGASVLIK</sequence>
<dbReference type="Proteomes" id="UP000510647">
    <property type="component" value="Chromosome 5"/>
</dbReference>
<dbReference type="InterPro" id="IPR055426">
    <property type="entry name" value="IgD2_Trs65"/>
</dbReference>
<evidence type="ECO:0000313" key="3">
    <source>
        <dbReference type="EMBL" id="QLQ81123.1"/>
    </source>
</evidence>
<gene>
    <name evidence="3" type="ORF">HG537_0E04780</name>
</gene>
<accession>A0A7H9HV39</accession>
<organism evidence="3 4">
    <name type="scientific">Torulaspora globosa</name>
    <dbReference type="NCBI Taxonomy" id="48254"/>
    <lineage>
        <taxon>Eukaryota</taxon>
        <taxon>Fungi</taxon>
        <taxon>Dikarya</taxon>
        <taxon>Ascomycota</taxon>
        <taxon>Saccharomycotina</taxon>
        <taxon>Saccharomycetes</taxon>
        <taxon>Saccharomycetales</taxon>
        <taxon>Saccharomycetaceae</taxon>
        <taxon>Torulaspora</taxon>
    </lineage>
</organism>
<dbReference type="InterPro" id="IPR055425">
    <property type="entry name" value="IgD1_Trs65"/>
</dbReference>
<dbReference type="GO" id="GO:0006891">
    <property type="term" value="P:intra-Golgi vesicle-mediated transport"/>
    <property type="evidence" value="ECO:0007669"/>
    <property type="project" value="InterPro"/>
</dbReference>
<dbReference type="GO" id="GO:0005802">
    <property type="term" value="C:trans-Golgi network"/>
    <property type="evidence" value="ECO:0007669"/>
    <property type="project" value="TreeGrafter"/>
</dbReference>
<feature type="domain" description="Trafficking protein particle complex II-specific subunit 65 IgD1" evidence="1">
    <location>
        <begin position="2"/>
        <end position="147"/>
    </location>
</feature>
<name>A0A7H9HV39_9SACH</name>
<dbReference type="Pfam" id="PF23646">
    <property type="entry name" value="IgD2_Trs65"/>
    <property type="match status" value="1"/>
</dbReference>
<dbReference type="PANTHER" id="PTHR28159:SF1">
    <property type="entry name" value="TRAFFICKING PROTEIN PARTICLE COMPLEX II-SPECIFIC SUBUNIT 65"/>
    <property type="match status" value="1"/>
</dbReference>
<dbReference type="GO" id="GO:1990071">
    <property type="term" value="C:TRAPPII protein complex"/>
    <property type="evidence" value="ECO:0007669"/>
    <property type="project" value="InterPro"/>
</dbReference>